<dbReference type="RefSeq" id="WP_120683445.1">
    <property type="nucleotide sequence ID" value="NZ_RBAL01000018.1"/>
</dbReference>
<dbReference type="OrthoDB" id="4217976at2"/>
<name>A0A3A9YQN7_9ACTN</name>
<organism evidence="7 8">
    <name type="scientific">Streptomyces hoynatensis</name>
    <dbReference type="NCBI Taxonomy" id="1141874"/>
    <lineage>
        <taxon>Bacteria</taxon>
        <taxon>Bacillati</taxon>
        <taxon>Actinomycetota</taxon>
        <taxon>Actinomycetes</taxon>
        <taxon>Kitasatosporales</taxon>
        <taxon>Streptomycetaceae</taxon>
        <taxon>Streptomyces</taxon>
    </lineage>
</organism>
<dbReference type="InterPro" id="IPR011051">
    <property type="entry name" value="RmlC_Cupin_sf"/>
</dbReference>
<evidence type="ECO:0000256" key="3">
    <source>
        <dbReference type="ARBA" id="ARBA00022964"/>
    </source>
</evidence>
<gene>
    <name evidence="7" type="ORF">D7294_24630</name>
</gene>
<dbReference type="PANTHER" id="PTHR12918:SF1">
    <property type="entry name" value="CYSTEINE DIOXYGENASE TYPE 1"/>
    <property type="match status" value="1"/>
</dbReference>
<keyword evidence="4" id="KW-0560">Oxidoreductase</keyword>
<feature type="binding site" evidence="6">
    <location>
        <position position="66"/>
    </location>
    <ligand>
        <name>Fe cation</name>
        <dbReference type="ChEBI" id="CHEBI:24875"/>
        <note>catalytic</note>
    </ligand>
</feature>
<reference evidence="7 8" key="1">
    <citation type="journal article" date="2014" name="Int. J. Syst. Evol. Microbiol.">
        <title>Streptomyces hoynatensis sp. nov., isolated from deep marine sediment.</title>
        <authorList>
            <person name="Veyisoglu A."/>
            <person name="Sahin N."/>
        </authorList>
    </citation>
    <scope>NUCLEOTIDE SEQUENCE [LARGE SCALE GENOMIC DNA]</scope>
    <source>
        <strain evidence="7 8">KCTC 29097</strain>
    </source>
</reference>
<dbReference type="SUPFAM" id="SSF51182">
    <property type="entry name" value="RmlC-like cupins"/>
    <property type="match status" value="1"/>
</dbReference>
<keyword evidence="8" id="KW-1185">Reference proteome</keyword>
<comment type="caution">
    <text evidence="7">The sequence shown here is derived from an EMBL/GenBank/DDBJ whole genome shotgun (WGS) entry which is preliminary data.</text>
</comment>
<dbReference type="GO" id="GO:0016702">
    <property type="term" value="F:oxidoreductase activity, acting on single donors with incorporation of molecular oxygen, incorporation of two atoms of oxygen"/>
    <property type="evidence" value="ECO:0007669"/>
    <property type="project" value="InterPro"/>
</dbReference>
<evidence type="ECO:0000256" key="6">
    <source>
        <dbReference type="PIRSR" id="PIRSR610300-51"/>
    </source>
</evidence>
<evidence type="ECO:0000313" key="7">
    <source>
        <dbReference type="EMBL" id="RKN38312.1"/>
    </source>
</evidence>
<evidence type="ECO:0000256" key="4">
    <source>
        <dbReference type="ARBA" id="ARBA00023002"/>
    </source>
</evidence>
<proteinExistence type="inferred from homology"/>
<feature type="binding site" evidence="6">
    <location>
        <position position="111"/>
    </location>
    <ligand>
        <name>Fe cation</name>
        <dbReference type="ChEBI" id="CHEBI:24875"/>
        <note>catalytic</note>
    </ligand>
</feature>
<dbReference type="InterPro" id="IPR010300">
    <property type="entry name" value="CDO_1"/>
</dbReference>
<dbReference type="EMBL" id="RBAL01000018">
    <property type="protein sequence ID" value="RKN38312.1"/>
    <property type="molecule type" value="Genomic_DNA"/>
</dbReference>
<dbReference type="PANTHER" id="PTHR12918">
    <property type="entry name" value="CYSTEINE DIOXYGENASE"/>
    <property type="match status" value="1"/>
</dbReference>
<sequence>MSLPSPSLVTPRQLAATVRRFAARPELWRPQARFTSPERWYQRLEVTEDHEVWLLTWLPGQGTEIHDHGDASGSFGVVEGTLTERSFGSGGARERSLGPGGLRAFGPDYVHQVVNDQTAPAISIHAYSPVLTRQSYYAQTADGGLRLLRTDAVED</sequence>
<dbReference type="Proteomes" id="UP000272474">
    <property type="component" value="Unassembled WGS sequence"/>
</dbReference>
<dbReference type="CDD" id="cd10548">
    <property type="entry name" value="cupin_CDO"/>
    <property type="match status" value="1"/>
</dbReference>
<dbReference type="GO" id="GO:0008198">
    <property type="term" value="F:ferrous iron binding"/>
    <property type="evidence" value="ECO:0007669"/>
    <property type="project" value="TreeGrafter"/>
</dbReference>
<comment type="similarity">
    <text evidence="1">Belongs to the cysteine dioxygenase family.</text>
</comment>
<evidence type="ECO:0000256" key="5">
    <source>
        <dbReference type="ARBA" id="ARBA00023004"/>
    </source>
</evidence>
<dbReference type="Pfam" id="PF05995">
    <property type="entry name" value="CDO_I"/>
    <property type="match status" value="1"/>
</dbReference>
<feature type="binding site" evidence="6">
    <location>
        <position position="68"/>
    </location>
    <ligand>
        <name>Fe cation</name>
        <dbReference type="ChEBI" id="CHEBI:24875"/>
        <note>catalytic</note>
    </ligand>
</feature>
<dbReference type="InterPro" id="IPR014710">
    <property type="entry name" value="RmlC-like_jellyroll"/>
</dbReference>
<keyword evidence="2 6" id="KW-0479">Metal-binding</keyword>
<keyword evidence="5 6" id="KW-0408">Iron</keyword>
<evidence type="ECO:0000313" key="8">
    <source>
        <dbReference type="Proteomes" id="UP000272474"/>
    </source>
</evidence>
<dbReference type="AlphaFoldDB" id="A0A3A9YQN7"/>
<keyword evidence="3 7" id="KW-0223">Dioxygenase</keyword>
<protein>
    <submittedName>
        <fullName evidence="7">Cysteine dioxygenase</fullName>
    </submittedName>
</protein>
<dbReference type="Gene3D" id="2.60.120.10">
    <property type="entry name" value="Jelly Rolls"/>
    <property type="match status" value="1"/>
</dbReference>
<accession>A0A3A9YQN7</accession>
<evidence type="ECO:0000256" key="2">
    <source>
        <dbReference type="ARBA" id="ARBA00022723"/>
    </source>
</evidence>
<evidence type="ECO:0000256" key="1">
    <source>
        <dbReference type="ARBA" id="ARBA00006622"/>
    </source>
</evidence>